<evidence type="ECO:0000256" key="1">
    <source>
        <dbReference type="SAM" id="SignalP"/>
    </source>
</evidence>
<gene>
    <name evidence="2" type="ordered locus">Sinac_0531</name>
</gene>
<evidence type="ECO:0000313" key="3">
    <source>
        <dbReference type="Proteomes" id="UP000010798"/>
    </source>
</evidence>
<evidence type="ECO:0000313" key="2">
    <source>
        <dbReference type="EMBL" id="AGA24956.1"/>
    </source>
</evidence>
<dbReference type="InterPro" id="IPR029055">
    <property type="entry name" value="Ntn_hydrolases_N"/>
</dbReference>
<dbReference type="Proteomes" id="UP000010798">
    <property type="component" value="Chromosome"/>
</dbReference>
<dbReference type="eggNOG" id="COG3049">
    <property type="taxonomic scope" value="Bacteria"/>
</dbReference>
<keyword evidence="1" id="KW-0732">Signal</keyword>
<accession>L0D8K5</accession>
<dbReference type="Gene3D" id="3.60.60.10">
    <property type="entry name" value="Penicillin V Acylase, Chain A"/>
    <property type="match status" value="1"/>
</dbReference>
<reference evidence="2 3" key="1">
    <citation type="submission" date="2012-02" db="EMBL/GenBank/DDBJ databases">
        <title>Complete sequence of chromosome of Singulisphaera acidiphila DSM 18658.</title>
        <authorList>
            <consortium name="US DOE Joint Genome Institute (JGI-PGF)"/>
            <person name="Lucas S."/>
            <person name="Copeland A."/>
            <person name="Lapidus A."/>
            <person name="Glavina del Rio T."/>
            <person name="Dalin E."/>
            <person name="Tice H."/>
            <person name="Bruce D."/>
            <person name="Goodwin L."/>
            <person name="Pitluck S."/>
            <person name="Peters L."/>
            <person name="Ovchinnikova G."/>
            <person name="Chertkov O."/>
            <person name="Kyrpides N."/>
            <person name="Mavromatis K."/>
            <person name="Ivanova N."/>
            <person name="Brettin T."/>
            <person name="Detter J.C."/>
            <person name="Han C."/>
            <person name="Larimer F."/>
            <person name="Land M."/>
            <person name="Hauser L."/>
            <person name="Markowitz V."/>
            <person name="Cheng J.-F."/>
            <person name="Hugenholtz P."/>
            <person name="Woyke T."/>
            <person name="Wu D."/>
            <person name="Tindall B."/>
            <person name="Pomrenke H."/>
            <person name="Brambilla E."/>
            <person name="Klenk H.-P."/>
            <person name="Eisen J.A."/>
        </authorList>
    </citation>
    <scope>NUCLEOTIDE SEQUENCE [LARGE SCALE GENOMIC DNA]</scope>
    <source>
        <strain evidence="3">ATCC BAA-1392 / DSM 18658 / VKM B-2454 / MOB10</strain>
    </source>
</reference>
<sequence length="383" mass="42540">MNAKRLVPGLLAALAAFTVQSVEACTIFVITDANRVLFCNNEDWSNPKSRIWFAPEGDGYLGCAYVGFDHGWAQGGLNTKGLAFDWVAGAMGKWKPGTDMKVARGNPSERMLETCATVDEAIAFFRQYRELSFAHAKILVADSSGKSVIIGAKDGKLQIDEGSQCRGFGYGQKTLDKMLPPAPEPTVANGAGILRACLQDGKNGTKYSNIFDLKSGDIHLFPASRLSDGVKLNLAAELTKGEHYYDIPRISEQMTQLPMPLLNNMKRLFLDQFKPIPDTEPGITKRIRVILENLLDGVARAEDYTAEFWTKIKQDEVQAITDFKLLGKIASLTLVERKAEGENHSHRYLVGFKDVMEVEVQLRFVLDQKDRVVLVELEGIEYK</sequence>
<dbReference type="AlphaFoldDB" id="L0D8K5"/>
<dbReference type="SUPFAM" id="SSF56235">
    <property type="entry name" value="N-terminal nucleophile aminohydrolases (Ntn hydrolases)"/>
    <property type="match status" value="1"/>
</dbReference>
<name>L0D8K5_SINAD</name>
<keyword evidence="3" id="KW-1185">Reference proteome</keyword>
<dbReference type="KEGG" id="saci:Sinac_0531"/>
<dbReference type="OrthoDB" id="738883at2"/>
<dbReference type="EMBL" id="CP003364">
    <property type="protein sequence ID" value="AGA24956.1"/>
    <property type="molecule type" value="Genomic_DNA"/>
</dbReference>
<dbReference type="RefSeq" id="WP_015244141.1">
    <property type="nucleotide sequence ID" value="NC_019892.1"/>
</dbReference>
<feature type="chain" id="PRO_5003939918" description="Penicillin V acylase-like amidase" evidence="1">
    <location>
        <begin position="25"/>
        <end position="383"/>
    </location>
</feature>
<proteinExistence type="predicted"/>
<dbReference type="HOGENOM" id="CLU_721403_0_0_0"/>
<feature type="signal peptide" evidence="1">
    <location>
        <begin position="1"/>
        <end position="24"/>
    </location>
</feature>
<protein>
    <recommendedName>
        <fullName evidence="4">Penicillin V acylase-like amidase</fullName>
    </recommendedName>
</protein>
<organism evidence="2 3">
    <name type="scientific">Singulisphaera acidiphila (strain ATCC BAA-1392 / DSM 18658 / VKM B-2454 / MOB10)</name>
    <dbReference type="NCBI Taxonomy" id="886293"/>
    <lineage>
        <taxon>Bacteria</taxon>
        <taxon>Pseudomonadati</taxon>
        <taxon>Planctomycetota</taxon>
        <taxon>Planctomycetia</taxon>
        <taxon>Isosphaerales</taxon>
        <taxon>Isosphaeraceae</taxon>
        <taxon>Singulisphaera</taxon>
    </lineage>
</organism>
<evidence type="ECO:0008006" key="4">
    <source>
        <dbReference type="Google" id="ProtNLM"/>
    </source>
</evidence>